<feature type="compositionally biased region" description="Low complexity" evidence="5">
    <location>
        <begin position="74"/>
        <end position="86"/>
    </location>
</feature>
<keyword evidence="4 6" id="KW-0472">Membrane</keyword>
<accession>A0A134B1S2</accession>
<dbReference type="EMBL" id="LSDK01000131">
    <property type="protein sequence ID" value="KXB73876.1"/>
    <property type="molecule type" value="Genomic_DNA"/>
</dbReference>
<reference evidence="8" key="1">
    <citation type="submission" date="2016-01" db="EMBL/GenBank/DDBJ databases">
        <authorList>
            <person name="Mitreva M."/>
            <person name="Pepin K.H."/>
            <person name="Mihindukulasuriya K.A."/>
            <person name="Fulton R."/>
            <person name="Fronick C."/>
            <person name="O'Laughlin M."/>
            <person name="Miner T."/>
            <person name="Herter B."/>
            <person name="Rosa B.A."/>
            <person name="Cordes M."/>
            <person name="Tomlinson C."/>
            <person name="Wollam A."/>
            <person name="Palsikar V.B."/>
            <person name="Mardis E.R."/>
            <person name="Wilson R.K."/>
        </authorList>
    </citation>
    <scope>NUCLEOTIDE SEQUENCE [LARGE SCALE GENOMIC DNA]</scope>
    <source>
        <strain evidence="8">KA00683</strain>
    </source>
</reference>
<proteinExistence type="predicted"/>
<dbReference type="Gene3D" id="3.30.1150.10">
    <property type="match status" value="1"/>
</dbReference>
<dbReference type="NCBIfam" id="TIGR01352">
    <property type="entry name" value="tonB_Cterm"/>
    <property type="match status" value="1"/>
</dbReference>
<feature type="compositionally biased region" description="Low complexity" evidence="5">
    <location>
        <begin position="170"/>
        <end position="185"/>
    </location>
</feature>
<name>A0A134B1S2_9PORP</name>
<evidence type="ECO:0000256" key="2">
    <source>
        <dbReference type="ARBA" id="ARBA00022692"/>
    </source>
</evidence>
<dbReference type="InterPro" id="IPR006260">
    <property type="entry name" value="TonB/TolA_C"/>
</dbReference>
<dbReference type="STRING" id="322095.HMPREF3185_01895"/>
<feature type="compositionally biased region" description="Polar residues" evidence="5">
    <location>
        <begin position="108"/>
        <end position="122"/>
    </location>
</feature>
<dbReference type="AlphaFoldDB" id="A0A134B1S2"/>
<keyword evidence="3 6" id="KW-1133">Transmembrane helix</keyword>
<gene>
    <name evidence="7" type="ORF">HMPREF3185_01895</name>
</gene>
<keyword evidence="2 6" id="KW-0812">Transmembrane</keyword>
<dbReference type="GO" id="GO:0016020">
    <property type="term" value="C:membrane"/>
    <property type="evidence" value="ECO:0007669"/>
    <property type="project" value="UniProtKB-SubCell"/>
</dbReference>
<feature type="compositionally biased region" description="Polar residues" evidence="5">
    <location>
        <begin position="188"/>
        <end position="199"/>
    </location>
</feature>
<evidence type="ECO:0000256" key="1">
    <source>
        <dbReference type="ARBA" id="ARBA00004167"/>
    </source>
</evidence>
<feature type="compositionally biased region" description="Pro residues" evidence="5">
    <location>
        <begin position="87"/>
        <end position="96"/>
    </location>
</feature>
<dbReference type="PATRIC" id="fig|322095.3.peg.1871"/>
<evidence type="ECO:0000256" key="3">
    <source>
        <dbReference type="ARBA" id="ARBA00022989"/>
    </source>
</evidence>
<evidence type="ECO:0000313" key="8">
    <source>
        <dbReference type="Proteomes" id="UP000070224"/>
    </source>
</evidence>
<sequence length="287" mass="29433">MPQTDPAAPRRGAVAALVTVACHVLFLLLLWVLKLSSDRPAPKPTEVLIAVNVGNVASAAGAIEPGGTPDVTEPAPKVAAPPKVATPTPPTPPAPQPKAQRPTRTHEASQPLQTQQHEQSLQVEAARRAEAERQAKAKAEAAQRAAEALAASRRAQSQQIGNSVAGAFGKQAGQAGSQGTAASGTGNQGDPNGSPSSYALSGRKIISNGGALVAPRVQRAVEGNVRVRIVVDGNGSVIRATIAPGTNIADPSVRAAALEAARKTRFNAVPGSDEQEGSITYHFKIRA</sequence>
<feature type="transmembrane region" description="Helical" evidence="6">
    <location>
        <begin position="12"/>
        <end position="33"/>
    </location>
</feature>
<keyword evidence="8" id="KW-1185">Reference proteome</keyword>
<feature type="region of interest" description="Disordered" evidence="5">
    <location>
        <begin position="170"/>
        <end position="201"/>
    </location>
</feature>
<evidence type="ECO:0000256" key="6">
    <source>
        <dbReference type="SAM" id="Phobius"/>
    </source>
</evidence>
<evidence type="ECO:0000313" key="7">
    <source>
        <dbReference type="EMBL" id="KXB73876.1"/>
    </source>
</evidence>
<comment type="subcellular location">
    <subcellularLocation>
        <location evidence="1">Membrane</location>
        <topology evidence="1">Single-pass membrane protein</topology>
    </subcellularLocation>
</comment>
<dbReference type="RefSeq" id="WP_060935970.1">
    <property type="nucleotide sequence ID" value="NZ_KQ960464.1"/>
</dbReference>
<dbReference type="OrthoDB" id="9786892at2"/>
<comment type="caution">
    <text evidence="7">The sequence shown here is derived from an EMBL/GenBank/DDBJ whole genome shotgun (WGS) entry which is preliminary data.</text>
</comment>
<dbReference type="Proteomes" id="UP000070224">
    <property type="component" value="Unassembled WGS sequence"/>
</dbReference>
<evidence type="ECO:0000256" key="5">
    <source>
        <dbReference type="SAM" id="MobiDB-lite"/>
    </source>
</evidence>
<feature type="compositionally biased region" description="Basic and acidic residues" evidence="5">
    <location>
        <begin position="125"/>
        <end position="139"/>
    </location>
</feature>
<organism evidence="7 8">
    <name type="scientific">Porphyromonas somerae</name>
    <dbReference type="NCBI Taxonomy" id="322095"/>
    <lineage>
        <taxon>Bacteria</taxon>
        <taxon>Pseudomonadati</taxon>
        <taxon>Bacteroidota</taxon>
        <taxon>Bacteroidia</taxon>
        <taxon>Bacteroidales</taxon>
        <taxon>Porphyromonadaceae</taxon>
        <taxon>Porphyromonas</taxon>
    </lineage>
</organism>
<feature type="region of interest" description="Disordered" evidence="5">
    <location>
        <begin position="64"/>
        <end position="139"/>
    </location>
</feature>
<protein>
    <submittedName>
        <fullName evidence="7">TonB family domain protein</fullName>
    </submittedName>
</protein>
<dbReference type="SUPFAM" id="SSF74653">
    <property type="entry name" value="TolA/TonB C-terminal domain"/>
    <property type="match status" value="1"/>
</dbReference>
<evidence type="ECO:0000256" key="4">
    <source>
        <dbReference type="ARBA" id="ARBA00023136"/>
    </source>
</evidence>